<gene>
    <name evidence="1" type="ORF">Patl1_07514</name>
</gene>
<evidence type="ECO:0000313" key="1">
    <source>
        <dbReference type="EMBL" id="KAJ0086553.1"/>
    </source>
</evidence>
<dbReference type="EMBL" id="CM047906">
    <property type="protein sequence ID" value="KAJ0086553.1"/>
    <property type="molecule type" value="Genomic_DNA"/>
</dbReference>
<name>A0ACC1AIQ8_9ROSI</name>
<dbReference type="Proteomes" id="UP001164250">
    <property type="component" value="Chromosome 10"/>
</dbReference>
<organism evidence="1 2">
    <name type="scientific">Pistacia atlantica</name>
    <dbReference type="NCBI Taxonomy" id="434234"/>
    <lineage>
        <taxon>Eukaryota</taxon>
        <taxon>Viridiplantae</taxon>
        <taxon>Streptophyta</taxon>
        <taxon>Embryophyta</taxon>
        <taxon>Tracheophyta</taxon>
        <taxon>Spermatophyta</taxon>
        <taxon>Magnoliopsida</taxon>
        <taxon>eudicotyledons</taxon>
        <taxon>Gunneridae</taxon>
        <taxon>Pentapetalae</taxon>
        <taxon>rosids</taxon>
        <taxon>malvids</taxon>
        <taxon>Sapindales</taxon>
        <taxon>Anacardiaceae</taxon>
        <taxon>Pistacia</taxon>
    </lineage>
</organism>
<evidence type="ECO:0000313" key="2">
    <source>
        <dbReference type="Proteomes" id="UP001164250"/>
    </source>
</evidence>
<protein>
    <submittedName>
        <fullName evidence="1">Uncharacterized protein</fullName>
    </submittedName>
</protein>
<accession>A0ACC1AIQ8</accession>
<sequence>MGNLIMLISLNLSHNNLVGPIPLELSNLKQIESLDLSYNNLNGKIPPKLVDIVTVSVFTVAHDNLSGKTPGYILQFGTFDNGSYEGNPLLCGRPLSKVCNEIEP</sequence>
<reference evidence="2" key="1">
    <citation type="journal article" date="2023" name="G3 (Bethesda)">
        <title>Genome assembly and association tests identify interacting loci associated with vigor, precocity, and sex in interspecific pistachio rootstocks.</title>
        <authorList>
            <person name="Palmer W."/>
            <person name="Jacygrad E."/>
            <person name="Sagayaradj S."/>
            <person name="Cavanaugh K."/>
            <person name="Han R."/>
            <person name="Bertier L."/>
            <person name="Beede B."/>
            <person name="Kafkas S."/>
            <person name="Golino D."/>
            <person name="Preece J."/>
            <person name="Michelmore R."/>
        </authorList>
    </citation>
    <scope>NUCLEOTIDE SEQUENCE [LARGE SCALE GENOMIC DNA]</scope>
</reference>
<keyword evidence="2" id="KW-1185">Reference proteome</keyword>
<proteinExistence type="predicted"/>
<comment type="caution">
    <text evidence="1">The sequence shown here is derived from an EMBL/GenBank/DDBJ whole genome shotgun (WGS) entry which is preliminary data.</text>
</comment>